<organism evidence="10 11">
    <name type="scientific">Parascaris equorum</name>
    <name type="common">Equine roundworm</name>
    <dbReference type="NCBI Taxonomy" id="6256"/>
    <lineage>
        <taxon>Eukaryota</taxon>
        <taxon>Metazoa</taxon>
        <taxon>Ecdysozoa</taxon>
        <taxon>Nematoda</taxon>
        <taxon>Chromadorea</taxon>
        <taxon>Rhabditida</taxon>
        <taxon>Spirurina</taxon>
        <taxon>Ascaridomorpha</taxon>
        <taxon>Ascaridoidea</taxon>
        <taxon>Ascarididae</taxon>
        <taxon>Parascaris</taxon>
    </lineage>
</organism>
<keyword evidence="5" id="KW-0378">Hydrolase</keyword>
<dbReference type="PANTHER" id="PTHR11733:SF240">
    <property type="entry name" value="GH14155P-RELATED"/>
    <property type="match status" value="1"/>
</dbReference>
<feature type="domain" description="Peptidase M13 C-terminal" evidence="8">
    <location>
        <begin position="3"/>
        <end position="47"/>
    </location>
</feature>
<reference evidence="11" key="1">
    <citation type="submission" date="2022-11" db="UniProtKB">
        <authorList>
            <consortium name="WormBaseParasite"/>
        </authorList>
    </citation>
    <scope>IDENTIFICATION</scope>
</reference>
<sequence length="422" mass="48650">MRQFTPDQLFFLGFAQVWCRIQPSDSSIYEQILTDPHSPALYRVSPAQQSKYRAYADSVTLFKASMNLSADPCNNFYEYACGNYDQLLSFRKGRLASYRAMSYQMELPIYNEAQTPTALKKTIQYYETCKAARANFDYYIRNGTVVLNALEAFEKQTGLKFSMVYSQATQSPQSFNKTVLGKAVGYLSSQGIDTLISTMVDTDWKDPDHFSFFMDQNALYYSKTYYSPIAWPTTVMSYKPNTIDLFNQFASLVKVDLNQEKLSSDVDALLEFERILAQNYSTDDTTRRQYSRSYNPYKIENATSAFAFIDLQSYFTALSTTTSIVMRRKTRLILKKNIIEIICRKVGEIIENILLSFRGMINRLDWMDDSTKVGAYRKITDLTQNIAFPDFILNNAELDSYYADLSYAASDSYFDLIRKTDE</sequence>
<proteinExistence type="inferred from homology"/>
<evidence type="ECO:0000256" key="5">
    <source>
        <dbReference type="ARBA" id="ARBA00022801"/>
    </source>
</evidence>
<keyword evidence="6" id="KW-0862">Zinc</keyword>
<evidence type="ECO:0000256" key="2">
    <source>
        <dbReference type="ARBA" id="ARBA00007357"/>
    </source>
</evidence>
<dbReference type="InterPro" id="IPR008753">
    <property type="entry name" value="Peptidase_M13_N"/>
</dbReference>
<dbReference type="Pfam" id="PF01431">
    <property type="entry name" value="Peptidase_M13"/>
    <property type="match status" value="1"/>
</dbReference>
<dbReference type="Gene3D" id="1.10.1380.10">
    <property type="entry name" value="Neutral endopeptidase , domain2"/>
    <property type="match status" value="2"/>
</dbReference>
<comment type="cofactor">
    <cofactor evidence="1">
        <name>Zn(2+)</name>
        <dbReference type="ChEBI" id="CHEBI:29105"/>
    </cofactor>
</comment>
<dbReference type="InterPro" id="IPR000718">
    <property type="entry name" value="Peptidase_M13"/>
</dbReference>
<dbReference type="PROSITE" id="PS51885">
    <property type="entry name" value="NEPRILYSIN"/>
    <property type="match status" value="1"/>
</dbReference>
<name>A0A914RGA3_PAREQ</name>
<dbReference type="InterPro" id="IPR042089">
    <property type="entry name" value="Peptidase_M13_dom_2"/>
</dbReference>
<evidence type="ECO:0000313" key="11">
    <source>
        <dbReference type="WBParaSite" id="PEQ_0000075201-mRNA-1"/>
    </source>
</evidence>
<evidence type="ECO:0000313" key="10">
    <source>
        <dbReference type="Proteomes" id="UP000887564"/>
    </source>
</evidence>
<accession>A0A914RGA3</accession>
<dbReference type="PANTHER" id="PTHR11733">
    <property type="entry name" value="ZINC METALLOPROTEASE FAMILY M13 NEPRILYSIN-RELATED"/>
    <property type="match status" value="1"/>
</dbReference>
<keyword evidence="7" id="KW-0482">Metalloprotease</keyword>
<dbReference type="WBParaSite" id="PEQ_0000075201-mRNA-1">
    <property type="protein sequence ID" value="PEQ_0000075201-mRNA-1"/>
    <property type="gene ID" value="PEQ_0000075201"/>
</dbReference>
<keyword evidence="4" id="KW-0479">Metal-binding</keyword>
<dbReference type="GO" id="GO:0005886">
    <property type="term" value="C:plasma membrane"/>
    <property type="evidence" value="ECO:0007669"/>
    <property type="project" value="TreeGrafter"/>
</dbReference>
<keyword evidence="3" id="KW-0645">Protease</keyword>
<dbReference type="GO" id="GO:0046872">
    <property type="term" value="F:metal ion binding"/>
    <property type="evidence" value="ECO:0007669"/>
    <property type="project" value="UniProtKB-KW"/>
</dbReference>
<feature type="domain" description="Peptidase M13 N-terminal" evidence="9">
    <location>
        <begin position="72"/>
        <end position="327"/>
    </location>
</feature>
<dbReference type="Proteomes" id="UP000887564">
    <property type="component" value="Unplaced"/>
</dbReference>
<dbReference type="InterPro" id="IPR018497">
    <property type="entry name" value="Peptidase_M13_C"/>
</dbReference>
<evidence type="ECO:0000259" key="9">
    <source>
        <dbReference type="Pfam" id="PF05649"/>
    </source>
</evidence>
<dbReference type="SUPFAM" id="SSF55486">
    <property type="entry name" value="Metalloproteases ('zincins'), catalytic domain"/>
    <property type="match status" value="2"/>
</dbReference>
<evidence type="ECO:0000259" key="8">
    <source>
        <dbReference type="Pfam" id="PF01431"/>
    </source>
</evidence>
<dbReference type="Pfam" id="PF05649">
    <property type="entry name" value="Peptidase_M13_N"/>
    <property type="match status" value="2"/>
</dbReference>
<evidence type="ECO:0000256" key="7">
    <source>
        <dbReference type="ARBA" id="ARBA00023049"/>
    </source>
</evidence>
<protein>
    <submittedName>
        <fullName evidence="11">Peptidase M13 N-terminal domain-containing protein</fullName>
    </submittedName>
</protein>
<dbReference type="Gene3D" id="3.40.390.10">
    <property type="entry name" value="Collagenase (Catalytic Domain)"/>
    <property type="match status" value="3"/>
</dbReference>
<evidence type="ECO:0000256" key="6">
    <source>
        <dbReference type="ARBA" id="ARBA00022833"/>
    </source>
</evidence>
<feature type="domain" description="Peptidase M13 N-terminal" evidence="9">
    <location>
        <begin position="344"/>
        <end position="389"/>
    </location>
</feature>
<evidence type="ECO:0000256" key="1">
    <source>
        <dbReference type="ARBA" id="ARBA00001947"/>
    </source>
</evidence>
<evidence type="ECO:0000256" key="4">
    <source>
        <dbReference type="ARBA" id="ARBA00022723"/>
    </source>
</evidence>
<comment type="similarity">
    <text evidence="2">Belongs to the peptidase M13 family.</text>
</comment>
<dbReference type="InterPro" id="IPR024079">
    <property type="entry name" value="MetalloPept_cat_dom_sf"/>
</dbReference>
<dbReference type="GO" id="GO:0004222">
    <property type="term" value="F:metalloendopeptidase activity"/>
    <property type="evidence" value="ECO:0007669"/>
    <property type="project" value="InterPro"/>
</dbReference>
<evidence type="ECO:0000256" key="3">
    <source>
        <dbReference type="ARBA" id="ARBA00022670"/>
    </source>
</evidence>
<keyword evidence="10" id="KW-1185">Reference proteome</keyword>
<dbReference type="AlphaFoldDB" id="A0A914RGA3"/>
<dbReference type="GO" id="GO:0016485">
    <property type="term" value="P:protein processing"/>
    <property type="evidence" value="ECO:0007669"/>
    <property type="project" value="TreeGrafter"/>
</dbReference>